<feature type="signal peptide" evidence="1">
    <location>
        <begin position="1"/>
        <end position="28"/>
    </location>
</feature>
<dbReference type="AlphaFoldDB" id="A0ABD2PF32"/>
<comment type="caution">
    <text evidence="2">The sequence shown here is derived from an EMBL/GenBank/DDBJ whole genome shotgun (WGS) entry which is preliminary data.</text>
</comment>
<accession>A0ABD2PF32</accession>
<keyword evidence="1" id="KW-0732">Signal</keyword>
<protein>
    <recommendedName>
        <fullName evidence="4">Secreted protein</fullName>
    </recommendedName>
</protein>
<reference evidence="2 3" key="1">
    <citation type="journal article" date="2021" name="BMC Biol.">
        <title>Horizontally acquired antibacterial genes associated with adaptive radiation of ladybird beetles.</title>
        <authorList>
            <person name="Li H.S."/>
            <person name="Tang X.F."/>
            <person name="Huang Y.H."/>
            <person name="Xu Z.Y."/>
            <person name="Chen M.L."/>
            <person name="Du X.Y."/>
            <person name="Qiu B.Y."/>
            <person name="Chen P.T."/>
            <person name="Zhang W."/>
            <person name="Slipinski A."/>
            <person name="Escalona H.E."/>
            <person name="Waterhouse R.M."/>
            <person name="Zwick A."/>
            <person name="Pang H."/>
        </authorList>
    </citation>
    <scope>NUCLEOTIDE SEQUENCE [LARGE SCALE GENOMIC DNA]</scope>
    <source>
        <strain evidence="2">SYSU2018</strain>
    </source>
</reference>
<organism evidence="2 3">
    <name type="scientific">Cryptolaemus montrouzieri</name>
    <dbReference type="NCBI Taxonomy" id="559131"/>
    <lineage>
        <taxon>Eukaryota</taxon>
        <taxon>Metazoa</taxon>
        <taxon>Ecdysozoa</taxon>
        <taxon>Arthropoda</taxon>
        <taxon>Hexapoda</taxon>
        <taxon>Insecta</taxon>
        <taxon>Pterygota</taxon>
        <taxon>Neoptera</taxon>
        <taxon>Endopterygota</taxon>
        <taxon>Coleoptera</taxon>
        <taxon>Polyphaga</taxon>
        <taxon>Cucujiformia</taxon>
        <taxon>Coccinelloidea</taxon>
        <taxon>Coccinellidae</taxon>
        <taxon>Scymninae</taxon>
        <taxon>Scymnini</taxon>
        <taxon>Cryptolaemus</taxon>
    </lineage>
</organism>
<evidence type="ECO:0008006" key="4">
    <source>
        <dbReference type="Google" id="ProtNLM"/>
    </source>
</evidence>
<evidence type="ECO:0000313" key="2">
    <source>
        <dbReference type="EMBL" id="KAL3289055.1"/>
    </source>
</evidence>
<evidence type="ECO:0000256" key="1">
    <source>
        <dbReference type="SAM" id="SignalP"/>
    </source>
</evidence>
<sequence length="72" mass="8013">MSFAAWIPSSFRFFSICLLLARAALSSAEEVQPILQLSPEQNTSNHPLVLVGRSTATYLVTHYTNSIFQNII</sequence>
<feature type="chain" id="PRO_5044746023" description="Secreted protein" evidence="1">
    <location>
        <begin position="29"/>
        <end position="72"/>
    </location>
</feature>
<name>A0ABD2PF32_9CUCU</name>
<keyword evidence="3" id="KW-1185">Reference proteome</keyword>
<proteinExistence type="predicted"/>
<dbReference type="EMBL" id="JABFTP020000185">
    <property type="protein sequence ID" value="KAL3289055.1"/>
    <property type="molecule type" value="Genomic_DNA"/>
</dbReference>
<evidence type="ECO:0000313" key="3">
    <source>
        <dbReference type="Proteomes" id="UP001516400"/>
    </source>
</evidence>
<gene>
    <name evidence="2" type="ORF">HHI36_003498</name>
</gene>
<dbReference type="Proteomes" id="UP001516400">
    <property type="component" value="Unassembled WGS sequence"/>
</dbReference>